<evidence type="ECO:0000313" key="2">
    <source>
        <dbReference type="Proteomes" id="UP000182740"/>
    </source>
</evidence>
<sequence length="50" mass="5444">MALMSWAEAYPAAGLLGQFAQLEPLSTLTSWPHPWPTASLANRIYSRIGA</sequence>
<dbReference type="EMBL" id="FPJG01000006">
    <property type="protein sequence ID" value="SFW74552.1"/>
    <property type="molecule type" value="Genomic_DNA"/>
</dbReference>
<organism evidence="1 2">
    <name type="scientific">Amycolatopsis australiensis</name>
    <dbReference type="NCBI Taxonomy" id="546364"/>
    <lineage>
        <taxon>Bacteria</taxon>
        <taxon>Bacillati</taxon>
        <taxon>Actinomycetota</taxon>
        <taxon>Actinomycetes</taxon>
        <taxon>Pseudonocardiales</taxon>
        <taxon>Pseudonocardiaceae</taxon>
        <taxon>Amycolatopsis</taxon>
    </lineage>
</organism>
<protein>
    <submittedName>
        <fullName evidence="1">Uncharacterized protein</fullName>
    </submittedName>
</protein>
<keyword evidence="2" id="KW-1185">Reference proteome</keyword>
<dbReference type="Proteomes" id="UP000182740">
    <property type="component" value="Unassembled WGS sequence"/>
</dbReference>
<dbReference type="RefSeq" id="WP_177328849.1">
    <property type="nucleotide sequence ID" value="NZ_FPJG01000006.1"/>
</dbReference>
<accession>A0A1K1RQY6</accession>
<name>A0A1K1RQY6_9PSEU</name>
<reference evidence="2" key="1">
    <citation type="submission" date="2016-11" db="EMBL/GenBank/DDBJ databases">
        <authorList>
            <person name="Varghese N."/>
            <person name="Submissions S."/>
        </authorList>
    </citation>
    <scope>NUCLEOTIDE SEQUENCE [LARGE SCALE GENOMIC DNA]</scope>
    <source>
        <strain evidence="2">DSM 44671</strain>
    </source>
</reference>
<proteinExistence type="predicted"/>
<gene>
    <name evidence="1" type="ORF">SAMN04489730_3788</name>
</gene>
<evidence type="ECO:0000313" key="1">
    <source>
        <dbReference type="EMBL" id="SFW74552.1"/>
    </source>
</evidence>
<dbReference type="AlphaFoldDB" id="A0A1K1RQY6"/>